<proteinExistence type="predicted"/>
<evidence type="ECO:0000313" key="1">
    <source>
        <dbReference type="EMBL" id="MBK5896677.1"/>
    </source>
</evidence>
<organism evidence="1 2">
    <name type="scientific">Catonella massiliensis</name>
    <dbReference type="NCBI Taxonomy" id="2799636"/>
    <lineage>
        <taxon>Bacteria</taxon>
        <taxon>Bacillati</taxon>
        <taxon>Bacillota</taxon>
        <taxon>Clostridia</taxon>
        <taxon>Lachnospirales</taxon>
        <taxon>Lachnospiraceae</taxon>
        <taxon>Catonella</taxon>
    </lineage>
</organism>
<sequence>MDELLYDMHTLARIIIVNNLSAKEISRFLSNVWNYEGLYLPLNYRFNKRKFLIDVLDEVSYWINKKDFDKEIPTINNDLQTIGSEINYFSEEDYYNLRSYFMELRLIMIFLGTKDYIRMKLRTLLREHGYKRRTAGLNAFFKQCMYFYHIETFVRGGVLCDLEEIALNDMVIFRVLNNPREYIEAFEEAEGIT</sequence>
<comment type="caution">
    <text evidence="1">The sequence shown here is derived from an EMBL/GenBank/DDBJ whole genome shotgun (WGS) entry which is preliminary data.</text>
</comment>
<dbReference type="Proteomes" id="UP000604730">
    <property type="component" value="Unassembled WGS sequence"/>
</dbReference>
<gene>
    <name evidence="1" type="ORF">JJN12_02600</name>
</gene>
<reference evidence="1 2" key="1">
    <citation type="submission" date="2021-01" db="EMBL/GenBank/DDBJ databases">
        <title>Isolation and description of Catonella massiliensis sp. nov., a novel Catonella species, isolated from a stable periodontitis subject.</title>
        <authorList>
            <person name="Antezack A."/>
            <person name="Boxberger M."/>
            <person name="La Scola B."/>
            <person name="Monnet-Corti V."/>
        </authorList>
    </citation>
    <scope>NUCLEOTIDE SEQUENCE [LARGE SCALE GENOMIC DNA]</scope>
    <source>
        <strain evidence="1 2">Marseille-Q4567</strain>
    </source>
</reference>
<protein>
    <submittedName>
        <fullName evidence="1">Uncharacterized protein</fullName>
    </submittedName>
</protein>
<accession>A0ABS1IXQ6</accession>
<evidence type="ECO:0000313" key="2">
    <source>
        <dbReference type="Proteomes" id="UP000604730"/>
    </source>
</evidence>
<name>A0ABS1IXQ6_9FIRM</name>
<dbReference type="RefSeq" id="WP_208428235.1">
    <property type="nucleotide sequence ID" value="NZ_JAEPRJ010000001.1"/>
</dbReference>
<keyword evidence="2" id="KW-1185">Reference proteome</keyword>
<dbReference type="EMBL" id="JAEPRJ010000001">
    <property type="protein sequence ID" value="MBK5896677.1"/>
    <property type="molecule type" value="Genomic_DNA"/>
</dbReference>